<feature type="domain" description="Ice-binding protein C-terminal" evidence="1">
    <location>
        <begin position="144"/>
        <end position="165"/>
    </location>
</feature>
<proteinExistence type="predicted"/>
<organism evidence="2 3">
    <name type="scientific">Roseomonas marmotae</name>
    <dbReference type="NCBI Taxonomy" id="2768161"/>
    <lineage>
        <taxon>Bacteria</taxon>
        <taxon>Pseudomonadati</taxon>
        <taxon>Pseudomonadota</taxon>
        <taxon>Alphaproteobacteria</taxon>
        <taxon>Acetobacterales</taxon>
        <taxon>Roseomonadaceae</taxon>
        <taxon>Roseomonas</taxon>
    </lineage>
</organism>
<dbReference type="Pfam" id="PF07589">
    <property type="entry name" value="PEP-CTERM"/>
    <property type="match status" value="1"/>
</dbReference>
<gene>
    <name evidence="2" type="ORF">IAI60_20990</name>
</gene>
<evidence type="ECO:0000313" key="2">
    <source>
        <dbReference type="EMBL" id="MBO1077087.1"/>
    </source>
</evidence>
<sequence length="169" mass="17905">MNASLTLTDAAWDRMFGLAISNENGQPATITLDKVLDFSVYIYSGGQLMDAWDLSSMVRSASDATASPQFQILINGGAGMGINGIMRISDSDYMIEAYFTGADFIGRFSSDDDATYGCSSSPCLFSGHNNLVRRPGLPGGNPTPVPEPASMALFGLGLVGLAYARARLK</sequence>
<reference evidence="2 3" key="1">
    <citation type="submission" date="2020-09" db="EMBL/GenBank/DDBJ databases">
        <title>Roseomonas.</title>
        <authorList>
            <person name="Zhu W."/>
        </authorList>
    </citation>
    <scope>NUCLEOTIDE SEQUENCE [LARGE SCALE GENOMIC DNA]</scope>
    <source>
        <strain evidence="2 3">1311</strain>
    </source>
</reference>
<protein>
    <submittedName>
        <fullName evidence="2">PEP-CTERM sorting domain-containing protein</fullName>
    </submittedName>
</protein>
<keyword evidence="3" id="KW-1185">Reference proteome</keyword>
<dbReference type="NCBIfam" id="TIGR02595">
    <property type="entry name" value="PEP_CTERM"/>
    <property type="match status" value="1"/>
</dbReference>
<dbReference type="RefSeq" id="WP_207450885.1">
    <property type="nucleotide sequence ID" value="NZ_CP061098.1"/>
</dbReference>
<evidence type="ECO:0000313" key="3">
    <source>
        <dbReference type="Proteomes" id="UP001518990"/>
    </source>
</evidence>
<comment type="caution">
    <text evidence="2">The sequence shown here is derived from an EMBL/GenBank/DDBJ whole genome shotgun (WGS) entry which is preliminary data.</text>
</comment>
<accession>A0ABS3KJA4</accession>
<dbReference type="InterPro" id="IPR013424">
    <property type="entry name" value="Ice-binding_C"/>
</dbReference>
<evidence type="ECO:0000259" key="1">
    <source>
        <dbReference type="Pfam" id="PF07589"/>
    </source>
</evidence>
<name>A0ABS3KJA4_9PROT</name>
<dbReference type="Proteomes" id="UP001518990">
    <property type="component" value="Unassembled WGS sequence"/>
</dbReference>
<dbReference type="EMBL" id="JACTNF010000041">
    <property type="protein sequence ID" value="MBO1077087.1"/>
    <property type="molecule type" value="Genomic_DNA"/>
</dbReference>